<dbReference type="Proteomes" id="UP001230005">
    <property type="component" value="Unassembled WGS sequence"/>
</dbReference>
<feature type="site" description="Lowers pKa of active site Cys" evidence="3">
    <location>
        <position position="156"/>
    </location>
</feature>
<proteinExistence type="inferred from homology"/>
<feature type="active site" description="Acyl-thioester intermediate" evidence="3">
    <location>
        <position position="144"/>
    </location>
</feature>
<organism evidence="5 6">
    <name type="scientific">Evansella vedderi</name>
    <dbReference type="NCBI Taxonomy" id="38282"/>
    <lineage>
        <taxon>Bacteria</taxon>
        <taxon>Bacillati</taxon>
        <taxon>Bacillota</taxon>
        <taxon>Bacilli</taxon>
        <taxon>Bacillales</taxon>
        <taxon>Bacillaceae</taxon>
        <taxon>Evansella</taxon>
    </lineage>
</organism>
<evidence type="ECO:0000256" key="2">
    <source>
        <dbReference type="ARBA" id="ARBA00023315"/>
    </source>
</evidence>
<dbReference type="PANTHER" id="PTHR43679">
    <property type="entry name" value="OCTANOYLTRANSFERASE LIPM-RELATED"/>
    <property type="match status" value="1"/>
</dbReference>
<feature type="domain" description="BPL/LPL catalytic" evidence="4">
    <location>
        <begin position="40"/>
        <end position="224"/>
    </location>
</feature>
<evidence type="ECO:0000256" key="1">
    <source>
        <dbReference type="ARBA" id="ARBA00022679"/>
    </source>
</evidence>
<comment type="function">
    <text evidence="3">Catalyzes the amidotransfer (transamidation) of the octanoyl moiety from octanoyl-GcvH to the lipoyl domain of the E2 subunit of lipoate-dependent enzymes.</text>
</comment>
<dbReference type="SUPFAM" id="SSF55681">
    <property type="entry name" value="Class II aaRS and biotin synthetases"/>
    <property type="match status" value="1"/>
</dbReference>
<dbReference type="InterPro" id="IPR004143">
    <property type="entry name" value="BPL_LPL_catalytic"/>
</dbReference>
<dbReference type="HAMAP" id="MF_02119">
    <property type="entry name" value="LipL"/>
    <property type="match status" value="1"/>
</dbReference>
<comment type="catalytic activity">
    <reaction evidence="3">
        <text>N(6)-octanoyl-L-lysyl-[glycine-cleavage complex H protein] + L-lysyl-[lipoyl-carrier protein] = N(6)-octanoyl-L-lysyl-[lipoyl-carrier protein] + L-lysyl-[glycine-cleavage complex H protein]</text>
        <dbReference type="Rhea" id="RHEA:20213"/>
        <dbReference type="Rhea" id="RHEA-COMP:10500"/>
        <dbReference type="Rhea" id="RHEA-COMP:10501"/>
        <dbReference type="Rhea" id="RHEA-COMP:10503"/>
        <dbReference type="Rhea" id="RHEA-COMP:10504"/>
        <dbReference type="ChEBI" id="CHEBI:29969"/>
        <dbReference type="ChEBI" id="CHEBI:78809"/>
        <dbReference type="EC" id="2.3.1.204"/>
    </reaction>
</comment>
<dbReference type="EC" id="2.3.1.204" evidence="3"/>
<comment type="pathway">
    <text evidence="3">Protein modification; protein lipoylation via endogenous pathway; protein N(6)-(lipoyl)lysine from octanoyl-[acyl-carrier-protein].</text>
</comment>
<dbReference type="PANTHER" id="PTHR43679:SF2">
    <property type="entry name" value="OCTANOYL-[GCVH]:PROTEIN N-OCTANOYLTRANSFERASE"/>
    <property type="match status" value="1"/>
</dbReference>
<comment type="similarity">
    <text evidence="3">Belongs to the octanoyltransferase LipL family.</text>
</comment>
<name>A0ABU0A1N9_9BACI</name>
<evidence type="ECO:0000313" key="6">
    <source>
        <dbReference type="Proteomes" id="UP001230005"/>
    </source>
</evidence>
<dbReference type="PROSITE" id="PS51733">
    <property type="entry name" value="BPL_LPL_CATALYTIC"/>
    <property type="match status" value="1"/>
</dbReference>
<comment type="caution">
    <text evidence="5">The sequence shown here is derived from an EMBL/GenBank/DDBJ whole genome shotgun (WGS) entry which is preliminary data.</text>
</comment>
<dbReference type="RefSeq" id="WP_307331054.1">
    <property type="nucleotide sequence ID" value="NZ_JAUSUG010000027.1"/>
</dbReference>
<keyword evidence="6" id="KW-1185">Reference proteome</keyword>
<comment type="miscellaneous">
    <text evidence="3">The reaction proceeds via a thioester-linked acyl-enzyme intermediate.</text>
</comment>
<evidence type="ECO:0000313" key="5">
    <source>
        <dbReference type="EMBL" id="MDQ0257404.1"/>
    </source>
</evidence>
<dbReference type="Gene3D" id="3.30.930.10">
    <property type="entry name" value="Bira Bifunctional Protein, Domain 2"/>
    <property type="match status" value="1"/>
</dbReference>
<accession>A0ABU0A1N9</accession>
<dbReference type="InterPro" id="IPR050664">
    <property type="entry name" value="Octanoyltrans_LipM/LipL"/>
</dbReference>
<keyword evidence="1 3" id="KW-0808">Transferase</keyword>
<sequence>MSDLYRKQWFFLDQSVTGLGMNPMQSFAIDDTLCRRISEKPDWGIARTWVHEKTVVLGIQDHRLPHIENGIAFLQGQGYEVIVRNSGGLAVVLDKDVLNISLVFQDNKGMSIDHGYELMVSMIRLLLGELGNSVVDGEVKESYCPGRYDLSIGGKKFAGISQRRLRGGVAVQIYLAVNGSGSRRATLIKEFYGQAIQGAPTKYEYPKIIPAKMASISELAEKEYSVEGLIHSLLLHLASLSDRLDTYQLTEQDLEWYEDNLARMIKRNEKLN</sequence>
<keyword evidence="2 3" id="KW-0012">Acyltransferase</keyword>
<dbReference type="Pfam" id="PF21948">
    <property type="entry name" value="LplA-B_cat"/>
    <property type="match status" value="1"/>
</dbReference>
<protein>
    <recommendedName>
        <fullName evidence="3">Octanoyl-[GcvH]:protein N-octanoyltransferase</fullName>
        <ecNumber evidence="3">2.3.1.204</ecNumber>
    </recommendedName>
    <alternativeName>
        <fullName evidence="3">Octanoyl-[GcvH]:E2 amidotransferase</fullName>
    </alternativeName>
</protein>
<dbReference type="InterPro" id="IPR045864">
    <property type="entry name" value="aa-tRNA-synth_II/BPL/LPL"/>
</dbReference>
<dbReference type="InterPro" id="IPR024897">
    <property type="entry name" value="LipL"/>
</dbReference>
<gene>
    <name evidence="3" type="primary">lipL</name>
    <name evidence="5" type="ORF">J2S74_004862</name>
</gene>
<reference evidence="5 6" key="1">
    <citation type="submission" date="2023-07" db="EMBL/GenBank/DDBJ databases">
        <title>Genomic Encyclopedia of Type Strains, Phase IV (KMG-IV): sequencing the most valuable type-strain genomes for metagenomic binning, comparative biology and taxonomic classification.</title>
        <authorList>
            <person name="Goeker M."/>
        </authorList>
    </citation>
    <scope>NUCLEOTIDE SEQUENCE [LARGE SCALE GENOMIC DNA]</scope>
    <source>
        <strain evidence="5 6">DSM 9768</strain>
    </source>
</reference>
<dbReference type="GO" id="GO:0016746">
    <property type="term" value="F:acyltransferase activity"/>
    <property type="evidence" value="ECO:0007669"/>
    <property type="project" value="UniProtKB-KW"/>
</dbReference>
<evidence type="ECO:0000259" key="4">
    <source>
        <dbReference type="PROSITE" id="PS51733"/>
    </source>
</evidence>
<dbReference type="EMBL" id="JAUSUG010000027">
    <property type="protein sequence ID" value="MDQ0257404.1"/>
    <property type="molecule type" value="Genomic_DNA"/>
</dbReference>
<dbReference type="CDD" id="cd16443">
    <property type="entry name" value="LplA"/>
    <property type="match status" value="1"/>
</dbReference>
<evidence type="ECO:0000256" key="3">
    <source>
        <dbReference type="HAMAP-Rule" id="MF_02119"/>
    </source>
</evidence>